<accession>A0ABP1S248</accession>
<dbReference type="EMBL" id="CAXLJM020000146">
    <property type="protein sequence ID" value="CAL8141389.1"/>
    <property type="molecule type" value="Genomic_DNA"/>
</dbReference>
<gene>
    <name evidence="1" type="ORF">ODALV1_LOCUS28694</name>
</gene>
<keyword evidence="2" id="KW-1185">Reference proteome</keyword>
<evidence type="ECO:0000313" key="2">
    <source>
        <dbReference type="Proteomes" id="UP001642540"/>
    </source>
</evidence>
<protein>
    <submittedName>
        <fullName evidence="1">Uncharacterized protein</fullName>
    </submittedName>
</protein>
<proteinExistence type="predicted"/>
<comment type="caution">
    <text evidence="1">The sequence shown here is derived from an EMBL/GenBank/DDBJ whole genome shotgun (WGS) entry which is preliminary data.</text>
</comment>
<sequence length="619" mass="70026">MDNLYICTNGLVFLYFNIVKRHGGILDDGVMQYSSHYCGFFNGKLNPTTAGEKQNTLVSILLIGHSQDYRKISLQMFIAPMYNAATKTLANFTSLAVINSEGECIIEKGKELARIRVRGNTIDDKAHVANPGEEHPTTVCFLDGTTHMGQDPAKIPLEKDTSTLEEVYSALVHDSELKFVGCYQYPFLDQQYMAIIESRMNELSNDSIYIDKTKSELNPQDGAGLKFWTPQRLSTYGDPLGSPDETALASDVTTRQVAYEAALAQKPKDISKIKQAKSELEAAAAKLKLVPYFKKYKELFESAKKYGDDTKADWTIVSDTVKVDILNHTIFNFTYTLANSSAMMYDQRFDQYNRDLEGQIEVVERQSREYSAILHDETLKISPKITKAEVSLARHKTFMTKAKKIMYRVQRVVMDFEISHKSIPDLGNVDEIALDIVVSIKNEGSVNDACLALEREVDQCKFVKPNPKRASQLAMNKLGKGGSWPGTYTDEWRDTVLEFLDKIFSKSCPYLRGNFAKGINGIVKGYLLNEPNHNDWDNVRIAGSPFLNSTYQKFLKNYNVTKKDDLFPDLKPKDATWDDILLGLEECDKDASNENQPLNFQLANTVCCWCGWIPYLVKY</sequence>
<organism evidence="1 2">
    <name type="scientific">Orchesella dallaii</name>
    <dbReference type="NCBI Taxonomy" id="48710"/>
    <lineage>
        <taxon>Eukaryota</taxon>
        <taxon>Metazoa</taxon>
        <taxon>Ecdysozoa</taxon>
        <taxon>Arthropoda</taxon>
        <taxon>Hexapoda</taxon>
        <taxon>Collembola</taxon>
        <taxon>Entomobryomorpha</taxon>
        <taxon>Entomobryoidea</taxon>
        <taxon>Orchesellidae</taxon>
        <taxon>Orchesellinae</taxon>
        <taxon>Orchesella</taxon>
    </lineage>
</organism>
<evidence type="ECO:0000313" key="1">
    <source>
        <dbReference type="EMBL" id="CAL8141389.1"/>
    </source>
</evidence>
<reference evidence="1 2" key="1">
    <citation type="submission" date="2024-08" db="EMBL/GenBank/DDBJ databases">
        <authorList>
            <person name="Cucini C."/>
            <person name="Frati F."/>
        </authorList>
    </citation>
    <scope>NUCLEOTIDE SEQUENCE [LARGE SCALE GENOMIC DNA]</scope>
</reference>
<name>A0ABP1S248_9HEXA</name>
<dbReference type="Proteomes" id="UP001642540">
    <property type="component" value="Unassembled WGS sequence"/>
</dbReference>